<dbReference type="Proteomes" id="UP000030408">
    <property type="component" value="Unassembled WGS sequence"/>
</dbReference>
<reference evidence="3 4" key="1">
    <citation type="submission" date="2014-02" db="EMBL/GenBank/DDBJ databases">
        <title>Draft genome sequence of Lysinibacillus sinduriensis JCM 15800.</title>
        <authorList>
            <person name="Zhang F."/>
            <person name="Wang G."/>
            <person name="Zhang L."/>
        </authorList>
    </citation>
    <scope>NUCLEOTIDE SEQUENCE [LARGE SCALE GENOMIC DNA]</scope>
    <source>
        <strain evidence="3 4">JCM 15800</strain>
    </source>
</reference>
<protein>
    <recommendedName>
        <fullName evidence="2">WxL domain-containing protein</fullName>
    </recommendedName>
</protein>
<keyword evidence="4" id="KW-1185">Reference proteome</keyword>
<proteinExistence type="predicted"/>
<feature type="chain" id="PRO_5002013196" description="WxL domain-containing protein" evidence="1">
    <location>
        <begin position="27"/>
        <end position="183"/>
    </location>
</feature>
<evidence type="ECO:0000256" key="1">
    <source>
        <dbReference type="SAM" id="SignalP"/>
    </source>
</evidence>
<evidence type="ECO:0000313" key="3">
    <source>
        <dbReference type="EMBL" id="KGR74919.1"/>
    </source>
</evidence>
<keyword evidence="1" id="KW-0732">Signal</keyword>
<organism evidence="3 4">
    <name type="scientific">Ureibacillus sinduriensis BLB-1 = JCM 15800</name>
    <dbReference type="NCBI Taxonomy" id="1384057"/>
    <lineage>
        <taxon>Bacteria</taxon>
        <taxon>Bacillati</taxon>
        <taxon>Bacillota</taxon>
        <taxon>Bacilli</taxon>
        <taxon>Bacillales</taxon>
        <taxon>Caryophanaceae</taxon>
        <taxon>Ureibacillus</taxon>
    </lineage>
</organism>
<evidence type="ECO:0000259" key="2">
    <source>
        <dbReference type="Pfam" id="PF13731"/>
    </source>
</evidence>
<sequence length="183" mass="18118">MAGSLLVTTVLAAPLALGADNNRAHAADASITGSNLSVSSLVVGSFTAVVLNGRTQNTFANIDAFTVTDPTGTGEGWNVVMKASQFSTGGATPLTLPVGSLTAATPSLTANDEGASDAAEVEKSGGLIDTGTGLKILSAPAGGGMGEYTTTFPTNALDLKLLPKDVKAGTYTSTISVTINSGP</sequence>
<name>A0A0A3HRA0_9BACL</name>
<accession>A0A0A3HRA0</accession>
<gene>
    <name evidence="3" type="ORF">CD33_14330</name>
</gene>
<dbReference type="AlphaFoldDB" id="A0A0A3HRA0"/>
<dbReference type="InterPro" id="IPR027994">
    <property type="entry name" value="WxL_dom"/>
</dbReference>
<dbReference type="EMBL" id="JPVO01000053">
    <property type="protein sequence ID" value="KGR74919.1"/>
    <property type="molecule type" value="Genomic_DNA"/>
</dbReference>
<feature type="domain" description="WxL" evidence="2">
    <location>
        <begin position="62"/>
        <end position="183"/>
    </location>
</feature>
<comment type="caution">
    <text evidence="3">The sequence shown here is derived from an EMBL/GenBank/DDBJ whole genome shotgun (WGS) entry which is preliminary data.</text>
</comment>
<feature type="signal peptide" evidence="1">
    <location>
        <begin position="1"/>
        <end position="26"/>
    </location>
</feature>
<dbReference type="Pfam" id="PF13731">
    <property type="entry name" value="WxL"/>
    <property type="match status" value="1"/>
</dbReference>
<evidence type="ECO:0000313" key="4">
    <source>
        <dbReference type="Proteomes" id="UP000030408"/>
    </source>
</evidence>